<feature type="non-terminal residue" evidence="1">
    <location>
        <position position="1"/>
    </location>
</feature>
<organism evidence="1">
    <name type="scientific">hydrothermal vent metagenome</name>
    <dbReference type="NCBI Taxonomy" id="652676"/>
    <lineage>
        <taxon>unclassified sequences</taxon>
        <taxon>metagenomes</taxon>
        <taxon>ecological metagenomes</taxon>
    </lineage>
</organism>
<accession>A0A3B0Y2A7</accession>
<evidence type="ECO:0000313" key="1">
    <source>
        <dbReference type="EMBL" id="VAW69532.1"/>
    </source>
</evidence>
<reference evidence="1" key="1">
    <citation type="submission" date="2018-06" db="EMBL/GenBank/DDBJ databases">
        <authorList>
            <person name="Zhirakovskaya E."/>
        </authorList>
    </citation>
    <scope>NUCLEOTIDE SEQUENCE</scope>
</reference>
<sequence>ENATPNDEHCAISILAPSDSSRCLGFTQHAHPKCPECKKRIAHWKSALWQQGDEVCTCDKCQTATPYGHLNWKHECGYGRCGFEITHIYPHEALPTEAFLSALAASTATPWQYCYAS</sequence>
<protein>
    <submittedName>
        <fullName evidence="1">Uncharacterized protein</fullName>
    </submittedName>
</protein>
<proteinExistence type="predicted"/>
<name>A0A3B0Y2A7_9ZZZZ</name>
<dbReference type="EMBL" id="UOFJ01000442">
    <property type="protein sequence ID" value="VAW69532.1"/>
    <property type="molecule type" value="Genomic_DNA"/>
</dbReference>
<dbReference type="AlphaFoldDB" id="A0A3B0Y2A7"/>
<gene>
    <name evidence="1" type="ORF">MNBD_GAMMA10-465</name>
</gene>